<dbReference type="Proteomes" id="UP000092154">
    <property type="component" value="Unassembled WGS sequence"/>
</dbReference>
<evidence type="ECO:0000313" key="4">
    <source>
        <dbReference type="Proteomes" id="UP000092154"/>
    </source>
</evidence>
<keyword evidence="1" id="KW-0472">Membrane</keyword>
<feature type="transmembrane region" description="Helical" evidence="1">
    <location>
        <begin position="64"/>
        <end position="82"/>
    </location>
</feature>
<dbReference type="Pfam" id="PF20151">
    <property type="entry name" value="DUF6533"/>
    <property type="match status" value="1"/>
</dbReference>
<organism evidence="3 4">
    <name type="scientific">Rhizopogon vinicolor AM-OR11-026</name>
    <dbReference type="NCBI Taxonomy" id="1314800"/>
    <lineage>
        <taxon>Eukaryota</taxon>
        <taxon>Fungi</taxon>
        <taxon>Dikarya</taxon>
        <taxon>Basidiomycota</taxon>
        <taxon>Agaricomycotina</taxon>
        <taxon>Agaricomycetes</taxon>
        <taxon>Agaricomycetidae</taxon>
        <taxon>Boletales</taxon>
        <taxon>Suillineae</taxon>
        <taxon>Rhizopogonaceae</taxon>
        <taxon>Rhizopogon</taxon>
    </lineage>
</organism>
<dbReference type="AlphaFoldDB" id="A0A1B7MS05"/>
<accession>A0A1B7MS05</accession>
<name>A0A1B7MS05_9AGAM</name>
<proteinExistence type="predicted"/>
<sequence length="278" mass="31528">MVVYDWALTFGQEVDLFWRHRWSLMTLIYLGIRYIGILFSINSMLEYLPVVLLTDMGCSIVSQVQTWVGIVLNFMLCVIMIVRLYVMYKRSRKILVFLIVTSLTGTIAIGVITAVLSRHSSTEEVITSGFHMCGDNGYDSFLLSLTWMLATVWEFLALCLAAWIALKHFRERQRRPTGLIVTDYFTMLIKSNLCYLAGFVVVSCFDLSFALSPKLWNSWIFGGFVQIAFFLQMFVLGPHLILSIRQHHAKLVANTDTGFGMTTIPSRAGIPMSSDGDV</sequence>
<feature type="transmembrane region" description="Helical" evidence="1">
    <location>
        <begin position="145"/>
        <end position="166"/>
    </location>
</feature>
<dbReference type="OrthoDB" id="2686513at2759"/>
<evidence type="ECO:0000259" key="2">
    <source>
        <dbReference type="Pfam" id="PF20151"/>
    </source>
</evidence>
<feature type="domain" description="DUF6533" evidence="2">
    <location>
        <begin position="1"/>
        <end position="38"/>
    </location>
</feature>
<keyword evidence="1" id="KW-0812">Transmembrane</keyword>
<gene>
    <name evidence="3" type="ORF">K503DRAFT_773529</name>
</gene>
<keyword evidence="1" id="KW-1133">Transmembrane helix</keyword>
<reference evidence="3 4" key="1">
    <citation type="submission" date="2016-06" db="EMBL/GenBank/DDBJ databases">
        <title>Comparative genomics of the ectomycorrhizal sister species Rhizopogon vinicolor and Rhizopogon vesiculosus (Basidiomycota: Boletales) reveals a divergence of the mating type B locus.</title>
        <authorList>
            <consortium name="DOE Joint Genome Institute"/>
            <person name="Mujic A.B."/>
            <person name="Kuo A."/>
            <person name="Tritt A."/>
            <person name="Lipzen A."/>
            <person name="Chen C."/>
            <person name="Johnson J."/>
            <person name="Sharma A."/>
            <person name="Barry K."/>
            <person name="Grigoriev I.V."/>
            <person name="Spatafora J.W."/>
        </authorList>
    </citation>
    <scope>NUCLEOTIDE SEQUENCE [LARGE SCALE GENOMIC DNA]</scope>
    <source>
        <strain evidence="3 4">AM-OR11-026</strain>
    </source>
</reference>
<evidence type="ECO:0000256" key="1">
    <source>
        <dbReference type="SAM" id="Phobius"/>
    </source>
</evidence>
<evidence type="ECO:0000313" key="3">
    <source>
        <dbReference type="EMBL" id="OAX35392.1"/>
    </source>
</evidence>
<dbReference type="InParanoid" id="A0A1B7MS05"/>
<feature type="transmembrane region" description="Helical" evidence="1">
    <location>
        <begin position="218"/>
        <end position="242"/>
    </location>
</feature>
<protein>
    <recommendedName>
        <fullName evidence="2">DUF6533 domain-containing protein</fullName>
    </recommendedName>
</protein>
<feature type="transmembrane region" description="Helical" evidence="1">
    <location>
        <begin position="22"/>
        <end position="44"/>
    </location>
</feature>
<feature type="transmembrane region" description="Helical" evidence="1">
    <location>
        <begin position="193"/>
        <end position="212"/>
    </location>
</feature>
<keyword evidence="4" id="KW-1185">Reference proteome</keyword>
<dbReference type="EMBL" id="KV448505">
    <property type="protein sequence ID" value="OAX35392.1"/>
    <property type="molecule type" value="Genomic_DNA"/>
</dbReference>
<feature type="transmembrane region" description="Helical" evidence="1">
    <location>
        <begin position="94"/>
        <end position="116"/>
    </location>
</feature>
<dbReference type="InterPro" id="IPR045340">
    <property type="entry name" value="DUF6533"/>
</dbReference>